<sequence>WYPICQALLAAGRSSVTIFWQDPSVKALLSSMVRGATGPWERSPGVLPPTTTSTAADWPTTLATSLTQLTLAVALAPKLPLQPPAPHPLHPPSSWRSQQASGT</sequence>
<comment type="caution">
    <text evidence="2">The sequence shown here is derived from an EMBL/GenBank/DDBJ whole genome shotgun (WGS) entry which is preliminary data.</text>
</comment>
<reference evidence="2 3" key="1">
    <citation type="journal article" date="2024" name="BMC Genomics">
        <title>Genome assembly of redclaw crayfish (Cherax quadricarinatus) provides insights into its immune adaptation and hypoxia tolerance.</title>
        <authorList>
            <person name="Liu Z."/>
            <person name="Zheng J."/>
            <person name="Li H."/>
            <person name="Fang K."/>
            <person name="Wang S."/>
            <person name="He J."/>
            <person name="Zhou D."/>
            <person name="Weng S."/>
            <person name="Chi M."/>
            <person name="Gu Z."/>
            <person name="He J."/>
            <person name="Li F."/>
            <person name="Wang M."/>
        </authorList>
    </citation>
    <scope>NUCLEOTIDE SEQUENCE [LARGE SCALE GENOMIC DNA]</scope>
    <source>
        <strain evidence="2">ZL_2023a</strain>
    </source>
</reference>
<feature type="compositionally biased region" description="Pro residues" evidence="1">
    <location>
        <begin position="80"/>
        <end position="91"/>
    </location>
</feature>
<dbReference type="EMBL" id="JARKIK010000050">
    <property type="protein sequence ID" value="KAK8734757.1"/>
    <property type="molecule type" value="Genomic_DNA"/>
</dbReference>
<keyword evidence="3" id="KW-1185">Reference proteome</keyword>
<evidence type="ECO:0000313" key="3">
    <source>
        <dbReference type="Proteomes" id="UP001445076"/>
    </source>
</evidence>
<feature type="non-terminal residue" evidence="2">
    <location>
        <position position="1"/>
    </location>
</feature>
<feature type="compositionally biased region" description="Polar residues" evidence="1">
    <location>
        <begin position="94"/>
        <end position="103"/>
    </location>
</feature>
<dbReference type="AlphaFoldDB" id="A0AAW0X5C8"/>
<gene>
    <name evidence="2" type="ORF">OTU49_005972</name>
</gene>
<name>A0AAW0X5C8_CHEQU</name>
<evidence type="ECO:0000256" key="1">
    <source>
        <dbReference type="SAM" id="MobiDB-lite"/>
    </source>
</evidence>
<dbReference type="Proteomes" id="UP001445076">
    <property type="component" value="Unassembled WGS sequence"/>
</dbReference>
<proteinExistence type="predicted"/>
<organism evidence="2 3">
    <name type="scientific">Cherax quadricarinatus</name>
    <name type="common">Australian red claw crayfish</name>
    <dbReference type="NCBI Taxonomy" id="27406"/>
    <lineage>
        <taxon>Eukaryota</taxon>
        <taxon>Metazoa</taxon>
        <taxon>Ecdysozoa</taxon>
        <taxon>Arthropoda</taxon>
        <taxon>Crustacea</taxon>
        <taxon>Multicrustacea</taxon>
        <taxon>Malacostraca</taxon>
        <taxon>Eumalacostraca</taxon>
        <taxon>Eucarida</taxon>
        <taxon>Decapoda</taxon>
        <taxon>Pleocyemata</taxon>
        <taxon>Astacidea</taxon>
        <taxon>Parastacoidea</taxon>
        <taxon>Parastacidae</taxon>
        <taxon>Cherax</taxon>
    </lineage>
</organism>
<feature type="region of interest" description="Disordered" evidence="1">
    <location>
        <begin position="80"/>
        <end position="103"/>
    </location>
</feature>
<protein>
    <submittedName>
        <fullName evidence="2">Uncharacterized protein</fullName>
    </submittedName>
</protein>
<evidence type="ECO:0000313" key="2">
    <source>
        <dbReference type="EMBL" id="KAK8734757.1"/>
    </source>
</evidence>
<accession>A0AAW0X5C8</accession>